<organism evidence="4 5">
    <name type="scientific">Meloidogyne javanica</name>
    <name type="common">Root-knot nematode worm</name>
    <dbReference type="NCBI Taxonomy" id="6303"/>
    <lineage>
        <taxon>Eukaryota</taxon>
        <taxon>Metazoa</taxon>
        <taxon>Ecdysozoa</taxon>
        <taxon>Nematoda</taxon>
        <taxon>Chromadorea</taxon>
        <taxon>Rhabditida</taxon>
        <taxon>Tylenchina</taxon>
        <taxon>Tylenchomorpha</taxon>
        <taxon>Tylenchoidea</taxon>
        <taxon>Meloidogynidae</taxon>
        <taxon>Meloidogyninae</taxon>
        <taxon>Meloidogyne</taxon>
        <taxon>Meloidogyne incognita group</taxon>
    </lineage>
</organism>
<feature type="compositionally biased region" description="Polar residues" evidence="1">
    <location>
        <begin position="66"/>
        <end position="78"/>
    </location>
</feature>
<keyword evidence="2" id="KW-0732">Signal</keyword>
<dbReference type="InterPro" id="IPR056868">
    <property type="entry name" value="Lipocalin_dom_nem"/>
</dbReference>
<feature type="compositionally biased region" description="Basic and acidic residues" evidence="1">
    <location>
        <begin position="93"/>
        <end position="106"/>
    </location>
</feature>
<dbReference type="PANTHER" id="PTHR37437">
    <property type="entry name" value="LIPOCALIN-RELATED PROTEIN-RELATED"/>
    <property type="match status" value="1"/>
</dbReference>
<dbReference type="PANTHER" id="PTHR37437:SF1">
    <property type="entry name" value="LIPOCALIN-RELATED PROTEIN"/>
    <property type="match status" value="1"/>
</dbReference>
<proteinExistence type="predicted"/>
<reference evidence="5" key="1">
    <citation type="submission" date="2022-11" db="UniProtKB">
        <authorList>
            <consortium name="WormBaseParasite"/>
        </authorList>
    </citation>
    <scope>IDENTIFICATION</scope>
</reference>
<feature type="region of interest" description="Disordered" evidence="1">
    <location>
        <begin position="230"/>
        <end position="253"/>
    </location>
</feature>
<name>A0A915LRR8_MELJA</name>
<evidence type="ECO:0000256" key="2">
    <source>
        <dbReference type="SAM" id="SignalP"/>
    </source>
</evidence>
<evidence type="ECO:0000313" key="5">
    <source>
        <dbReference type="WBParaSite" id="scaffold1507_cov164.g3211"/>
    </source>
</evidence>
<keyword evidence="4" id="KW-1185">Reference proteome</keyword>
<feature type="compositionally biased region" description="Polar residues" evidence="1">
    <location>
        <begin position="281"/>
        <end position="294"/>
    </location>
</feature>
<evidence type="ECO:0000259" key="3">
    <source>
        <dbReference type="Pfam" id="PF24976"/>
    </source>
</evidence>
<dbReference type="Pfam" id="PF24976">
    <property type="entry name" value="Lipocalin_10"/>
    <property type="match status" value="1"/>
</dbReference>
<feature type="region of interest" description="Disordered" evidence="1">
    <location>
        <begin position="66"/>
        <end position="106"/>
    </location>
</feature>
<dbReference type="Proteomes" id="UP000887561">
    <property type="component" value="Unplaced"/>
</dbReference>
<dbReference type="AlphaFoldDB" id="A0A915LRR8"/>
<dbReference type="WBParaSite" id="scaffold1507_cov164.g3211">
    <property type="protein sequence ID" value="scaffold1507_cov164.g3211"/>
    <property type="gene ID" value="scaffold1507_cov164.g3211"/>
</dbReference>
<feature type="chain" id="PRO_5038000896" description="Lipocalin domain-containing protein" evidence="2">
    <location>
        <begin position="25"/>
        <end position="505"/>
    </location>
</feature>
<feature type="region of interest" description="Disordered" evidence="1">
    <location>
        <begin position="281"/>
        <end position="302"/>
    </location>
</feature>
<feature type="signal peptide" evidence="2">
    <location>
        <begin position="1"/>
        <end position="24"/>
    </location>
</feature>
<feature type="domain" description="Lipocalin" evidence="3">
    <location>
        <begin position="362"/>
        <end position="493"/>
    </location>
</feature>
<protein>
    <recommendedName>
        <fullName evidence="3">Lipocalin domain-containing protein</fullName>
    </recommendedName>
</protein>
<evidence type="ECO:0000256" key="1">
    <source>
        <dbReference type="SAM" id="MobiDB-lite"/>
    </source>
</evidence>
<accession>A0A915LRR8</accession>
<evidence type="ECO:0000313" key="4">
    <source>
        <dbReference type="Proteomes" id="UP000887561"/>
    </source>
</evidence>
<sequence>MQERYGLKLLFLLIITINVNNVVPQETIQYSPHQTDPRQRTVIMRLEPLPDKPPFLSQAVPPRAIPQSTIQSQASIKNDQSESKPRALPHSQQSDRIEAQQKVEGQKIESPVQFTVPTVAAQQPVIPPLNALGQPILTPREDATPPPAPPMNIPTDVQNQLIKFLGLDSFGIPGLTGTHPKGFAGAVEELRSQGIPIQGLPLEHVGGQPIHAPQNDALVQANPKFGNELNSLLEGSRGPFNPSGGSAPLPDAKPGDNGLIGLLSSSVRRFVKDSGVADALSNTLPNVLGTNQNVDAKGSPAVTQNSQSLLVGANDSIPQSQSVPSSGVRRQQSPAERALAGFASALGGGNSNGPAHADGGLTRNERTATFTALKIYREGSEFGPVKYSIGYAFRAGNKDAMLQLHSSENADAQPFWVYKLGTEGNDPFGNKQYEYAIVSNWVKYPVTVLVRDPDTFKAKYEVEVLRWLEDQGFINGFIRAFNLLQPASYGSCQYADNTFELFGRK</sequence>